<dbReference type="InterPro" id="IPR000313">
    <property type="entry name" value="PWWP_dom"/>
</dbReference>
<feature type="compositionally biased region" description="Low complexity" evidence="1">
    <location>
        <begin position="495"/>
        <end position="513"/>
    </location>
</feature>
<name>A0AAJ7SH94_9ACAR</name>
<reference evidence="4" key="1">
    <citation type="submission" date="2025-08" db="UniProtKB">
        <authorList>
            <consortium name="RefSeq"/>
        </authorList>
    </citation>
    <scope>IDENTIFICATION</scope>
</reference>
<dbReference type="PROSITE" id="PS50812">
    <property type="entry name" value="PWWP"/>
    <property type="match status" value="2"/>
</dbReference>
<feature type="compositionally biased region" description="Polar residues" evidence="1">
    <location>
        <begin position="333"/>
        <end position="342"/>
    </location>
</feature>
<evidence type="ECO:0000313" key="4">
    <source>
        <dbReference type="RefSeq" id="XP_028968454.1"/>
    </source>
</evidence>
<accession>A0AAJ7SH94</accession>
<dbReference type="CDD" id="cd05834">
    <property type="entry name" value="PWWP_HRP"/>
    <property type="match status" value="2"/>
</dbReference>
<feature type="domain" description="PWWP" evidence="2">
    <location>
        <begin position="10"/>
        <end position="60"/>
    </location>
</feature>
<dbReference type="PANTHER" id="PTHR12550:SF70">
    <property type="entry name" value="JIL-1 ANCHORING AND STABILIZING PROTEIN, ISOFORM A"/>
    <property type="match status" value="1"/>
</dbReference>
<feature type="domain" description="PWWP" evidence="2">
    <location>
        <begin position="353"/>
        <end position="407"/>
    </location>
</feature>
<dbReference type="PANTHER" id="PTHR12550">
    <property type="entry name" value="HEPATOMA-DERIVED GROWTH FACTOR-RELATED"/>
    <property type="match status" value="1"/>
</dbReference>
<feature type="region of interest" description="Disordered" evidence="1">
    <location>
        <begin position="100"/>
        <end position="346"/>
    </location>
</feature>
<protein>
    <submittedName>
        <fullName evidence="4">Hepatoma-derived growth factor-related protein 2-like</fullName>
    </submittedName>
</protein>
<feature type="compositionally biased region" description="Basic and acidic residues" evidence="1">
    <location>
        <begin position="147"/>
        <end position="159"/>
    </location>
</feature>
<dbReference type="Proteomes" id="UP000694867">
    <property type="component" value="Unplaced"/>
</dbReference>
<evidence type="ECO:0000313" key="3">
    <source>
        <dbReference type="Proteomes" id="UP000694867"/>
    </source>
</evidence>
<dbReference type="GeneID" id="108864817"/>
<dbReference type="SMART" id="SM00293">
    <property type="entry name" value="PWWP"/>
    <property type="match status" value="2"/>
</dbReference>
<gene>
    <name evidence="4" type="primary">LOC108864817</name>
</gene>
<feature type="region of interest" description="Disordered" evidence="1">
    <location>
        <begin position="472"/>
        <end position="561"/>
    </location>
</feature>
<feature type="compositionally biased region" description="Low complexity" evidence="1">
    <location>
        <begin position="243"/>
        <end position="261"/>
    </location>
</feature>
<dbReference type="AlphaFoldDB" id="A0AAJ7SH94"/>
<evidence type="ECO:0000259" key="2">
    <source>
        <dbReference type="PROSITE" id="PS50812"/>
    </source>
</evidence>
<dbReference type="KEGG" id="goe:108864817"/>
<organism evidence="3 4">
    <name type="scientific">Galendromus occidentalis</name>
    <name type="common">western predatory mite</name>
    <dbReference type="NCBI Taxonomy" id="34638"/>
    <lineage>
        <taxon>Eukaryota</taxon>
        <taxon>Metazoa</taxon>
        <taxon>Ecdysozoa</taxon>
        <taxon>Arthropoda</taxon>
        <taxon>Chelicerata</taxon>
        <taxon>Arachnida</taxon>
        <taxon>Acari</taxon>
        <taxon>Parasitiformes</taxon>
        <taxon>Mesostigmata</taxon>
        <taxon>Gamasina</taxon>
        <taxon>Phytoseioidea</taxon>
        <taxon>Phytoseiidae</taxon>
        <taxon>Typhlodrominae</taxon>
        <taxon>Galendromus</taxon>
    </lineage>
</organism>
<dbReference type="SUPFAM" id="SSF63748">
    <property type="entry name" value="Tudor/PWWP/MBT"/>
    <property type="match status" value="2"/>
</dbReference>
<feature type="compositionally biased region" description="Polar residues" evidence="1">
    <location>
        <begin position="514"/>
        <end position="526"/>
    </location>
</feature>
<keyword evidence="3" id="KW-1185">Reference proteome</keyword>
<dbReference type="RefSeq" id="XP_028968454.1">
    <property type="nucleotide sequence ID" value="XM_029112621.1"/>
</dbReference>
<dbReference type="Pfam" id="PF00855">
    <property type="entry name" value="PWWP"/>
    <property type="match status" value="2"/>
</dbReference>
<proteinExistence type="predicted"/>
<sequence>MAKNDTNFKAGSLVFAKLRGFPYWPARVESKVEGTYYVYFFGTHETTALNMSNLLPFNDETKKKYGRIKRKFFAEAMDTIQKDPNFKADCVFNIPGTTVKKTPAVKPATTQRKRKPVESITQAPPKAPRDPPKRRSPPPGGLSASIAKRERKESKRDSQEAGGTKKTISTDKKSDEILVPNSFKKDSQETAFDAEDSSKKGKSTLDVVERAVPVVYEYLNSERSLAEMGRLPLIKRREPPRDAPAASNEDAAASTAAAAPTGKNEQEAFSSPIKKRKLSPPKKAPERYLEDAPQRRNSVQKKDAVDMRTADDSSLDTSSKSTTEPKAAKITKRSSGSQAGNKRSTEKVIEYTPGQLVFAKVKGYPFWPARVNGIASNAKPVKYNIFFYGTHERAKLTAKDLLPVNAETKERYGKPNKRSQFSEGLVEMKCNQWVEYPGSFVSSQPSEPISSSTVSTTNTTTSAAAAAAAATAASSAAPTRPVVESSPTKIAGSAQQEPQLPPVTLVPQLNVQLTSPHSPQGSSQKTGSDKEDSDSYSDSSDSVGCSRPEMGEQYWRLLGNK</sequence>
<dbReference type="Gene3D" id="2.30.30.140">
    <property type="match status" value="2"/>
</dbReference>
<feature type="compositionally biased region" description="Basic and acidic residues" evidence="1">
    <location>
        <begin position="283"/>
        <end position="311"/>
    </location>
</feature>
<evidence type="ECO:0000256" key="1">
    <source>
        <dbReference type="SAM" id="MobiDB-lite"/>
    </source>
</evidence>